<feature type="domain" description="PHA accumulation regulator DNA-binding N-terminal" evidence="4">
    <location>
        <begin position="5"/>
        <end position="63"/>
    </location>
</feature>
<keyword evidence="6" id="KW-1185">Reference proteome</keyword>
<dbReference type="PANTHER" id="PTHR12905:SF0">
    <property type="entry name" value="CALCINEURIN-LIKE PHOSPHOESTERASE DOMAIN-CONTAINING PROTEIN"/>
    <property type="match status" value="1"/>
</dbReference>
<evidence type="ECO:0000259" key="3">
    <source>
        <dbReference type="Pfam" id="PF00149"/>
    </source>
</evidence>
<dbReference type="PANTHER" id="PTHR12905">
    <property type="entry name" value="METALLOPHOSPHOESTERASE"/>
    <property type="match status" value="1"/>
</dbReference>
<reference evidence="5" key="2">
    <citation type="journal article" date="2021" name="Genome Biol. Evol.">
        <title>Developing a high-quality reference genome for a parasitic bivalve with doubly uniparental inheritance (Bivalvia: Unionida).</title>
        <authorList>
            <person name="Smith C.H."/>
        </authorList>
    </citation>
    <scope>NUCLEOTIDE SEQUENCE</scope>
    <source>
        <strain evidence="5">CHS0354</strain>
        <tissue evidence="5">Mantle</tissue>
    </source>
</reference>
<evidence type="ECO:0000256" key="1">
    <source>
        <dbReference type="ARBA" id="ARBA00007993"/>
    </source>
</evidence>
<feature type="region of interest" description="Disordered" evidence="2">
    <location>
        <begin position="140"/>
        <end position="159"/>
    </location>
</feature>
<dbReference type="AlphaFoldDB" id="A0AAE0VRB5"/>
<dbReference type="Gene3D" id="3.60.21.10">
    <property type="match status" value="1"/>
</dbReference>
<dbReference type="EMBL" id="JAEAOA010000799">
    <property type="protein sequence ID" value="KAK3586185.1"/>
    <property type="molecule type" value="Genomic_DNA"/>
</dbReference>
<name>A0AAE0VRB5_9BIVA</name>
<dbReference type="InterPro" id="IPR051693">
    <property type="entry name" value="UPF0046_metallophosphoest"/>
</dbReference>
<protein>
    <recommendedName>
        <fullName evidence="7">Calcineurin-like phosphoesterase domain-containing protein</fullName>
    </recommendedName>
</protein>
<dbReference type="Pfam" id="PF00149">
    <property type="entry name" value="Metallophos"/>
    <property type="match status" value="1"/>
</dbReference>
<feature type="domain" description="Calcineurin-like phosphoesterase" evidence="3">
    <location>
        <begin position="169"/>
        <end position="337"/>
    </location>
</feature>
<dbReference type="InterPro" id="IPR004843">
    <property type="entry name" value="Calcineurin-like_PHP"/>
</dbReference>
<gene>
    <name evidence="5" type="ORF">CHS0354_013135</name>
</gene>
<evidence type="ECO:0000259" key="4">
    <source>
        <dbReference type="Pfam" id="PF07879"/>
    </source>
</evidence>
<evidence type="ECO:0000313" key="5">
    <source>
        <dbReference type="EMBL" id="KAK3586185.1"/>
    </source>
</evidence>
<evidence type="ECO:0008006" key="7">
    <source>
        <dbReference type="Google" id="ProtNLM"/>
    </source>
</evidence>
<dbReference type="InterPro" id="IPR029052">
    <property type="entry name" value="Metallo-depent_PP-like"/>
</dbReference>
<reference evidence="5" key="3">
    <citation type="submission" date="2023-05" db="EMBL/GenBank/DDBJ databases">
        <authorList>
            <person name="Smith C.H."/>
        </authorList>
    </citation>
    <scope>NUCLEOTIDE SEQUENCE</scope>
    <source>
        <strain evidence="5">CHS0354</strain>
        <tissue evidence="5">Mantle</tissue>
    </source>
</reference>
<evidence type="ECO:0000313" key="6">
    <source>
        <dbReference type="Proteomes" id="UP001195483"/>
    </source>
</evidence>
<dbReference type="Pfam" id="PF07879">
    <property type="entry name" value="PHB_acc_N"/>
    <property type="match status" value="1"/>
</dbReference>
<dbReference type="SUPFAM" id="SSF56300">
    <property type="entry name" value="Metallo-dependent phosphatases"/>
    <property type="match status" value="1"/>
</dbReference>
<proteinExistence type="inferred from homology"/>
<accession>A0AAE0VRB5</accession>
<dbReference type="GO" id="GO:0016787">
    <property type="term" value="F:hydrolase activity"/>
    <property type="evidence" value="ECO:0007669"/>
    <property type="project" value="InterPro"/>
</dbReference>
<reference evidence="5" key="1">
    <citation type="journal article" date="2021" name="Genome Biol. Evol.">
        <title>A High-Quality Reference Genome for a Parasitic Bivalve with Doubly Uniparental Inheritance (Bivalvia: Unionida).</title>
        <authorList>
            <person name="Smith C.H."/>
        </authorList>
    </citation>
    <scope>NUCLEOTIDE SEQUENCE</scope>
    <source>
        <strain evidence="5">CHS0354</strain>
    </source>
</reference>
<dbReference type="Proteomes" id="UP001195483">
    <property type="component" value="Unassembled WGS sequence"/>
</dbReference>
<organism evidence="5 6">
    <name type="scientific">Potamilus streckersoni</name>
    <dbReference type="NCBI Taxonomy" id="2493646"/>
    <lineage>
        <taxon>Eukaryota</taxon>
        <taxon>Metazoa</taxon>
        <taxon>Spiralia</taxon>
        <taxon>Lophotrochozoa</taxon>
        <taxon>Mollusca</taxon>
        <taxon>Bivalvia</taxon>
        <taxon>Autobranchia</taxon>
        <taxon>Heteroconchia</taxon>
        <taxon>Palaeoheterodonta</taxon>
        <taxon>Unionida</taxon>
        <taxon>Unionoidea</taxon>
        <taxon>Unionidae</taxon>
        <taxon>Ambleminae</taxon>
        <taxon>Lampsilini</taxon>
        <taxon>Potamilus</taxon>
    </lineage>
</organism>
<evidence type="ECO:0000256" key="2">
    <source>
        <dbReference type="SAM" id="MobiDB-lite"/>
    </source>
</evidence>
<dbReference type="InterPro" id="IPR012909">
    <property type="entry name" value="PHA_DNA-bd_N"/>
</dbReference>
<comment type="similarity">
    <text evidence="1">Belongs to the UPF0046 family.</text>
</comment>
<comment type="caution">
    <text evidence="5">The sequence shown here is derived from an EMBL/GenBank/DDBJ whole genome shotgun (WGS) entry which is preliminary data.</text>
</comment>
<sequence>MSVRLIKKYSNRRLYDTQESCYINTDDLRKMIIGFENISVVDAKTGEDITPATVIQIIGELEAQADQKILTKEILFQLVRLYGNPMGAGFAEYFEKSLDIYVRQREFLRDQMQRLINANPLNFMEQMTVNPMKMWEEMSNPFSDKKSSTQEPGAEKSGAPPAIRYNPLKILVISDKISDNLYQTFNRGLFQDISFVISCGDLPAYYLNYIVDMLDVPCFYVPGNHDERFISEPPMGWTPIQNKIISHKGVRIAGMGGSPWYNGKSPYQYHEAQVFWDVQKMRARLLWTRSVDILATHSPAYDLGDIKNSRTHSGFKSYRQFLDKHSPKLFVYGHAHISYGAPRTLEYRSTVLINAFNYWIIDWDEICRRSERLEHKLEL</sequence>